<dbReference type="GO" id="GO:0046677">
    <property type="term" value="P:response to antibiotic"/>
    <property type="evidence" value="ECO:0007669"/>
    <property type="project" value="TreeGrafter"/>
</dbReference>
<name>A0A6P1ZHR5_9BACT</name>
<dbReference type="Pfam" id="PF25944">
    <property type="entry name" value="Beta-barrel_RND"/>
    <property type="match status" value="1"/>
</dbReference>
<feature type="domain" description="Multidrug resistance protein MdtA-like beta-barrel" evidence="7">
    <location>
        <begin position="225"/>
        <end position="309"/>
    </location>
</feature>
<dbReference type="InterPro" id="IPR058626">
    <property type="entry name" value="MdtA-like_b-barrel"/>
</dbReference>
<proteinExistence type="inferred from homology"/>
<feature type="domain" description="Multidrug resistance protein MdtA-like barrel-sandwich hybrid" evidence="6">
    <location>
        <begin position="78"/>
        <end position="218"/>
    </location>
</feature>
<dbReference type="GO" id="GO:0022857">
    <property type="term" value="F:transmembrane transporter activity"/>
    <property type="evidence" value="ECO:0007669"/>
    <property type="project" value="InterPro"/>
</dbReference>
<evidence type="ECO:0000256" key="4">
    <source>
        <dbReference type="SAM" id="SignalP"/>
    </source>
</evidence>
<dbReference type="EMBL" id="CP039543">
    <property type="protein sequence ID" value="QJT10364.1"/>
    <property type="molecule type" value="Genomic_DNA"/>
</dbReference>
<reference evidence="10 11" key="1">
    <citation type="submission" date="2018-06" db="EMBL/GenBank/DDBJ databases">
        <title>Complete genome of Desulfovibrio marinus P48SEP.</title>
        <authorList>
            <person name="Crispim J.S."/>
            <person name="Vidigal P.M.P."/>
            <person name="Silva L.C.F."/>
            <person name="Araujo L.C."/>
            <person name="Laguardia C.N."/>
            <person name="Dias R.S."/>
            <person name="Sousa M.P."/>
            <person name="Paula S.O."/>
            <person name="Silva C."/>
        </authorList>
    </citation>
    <scope>NUCLEOTIDE SEQUENCE [LARGE SCALE GENOMIC DNA]</scope>
    <source>
        <strain evidence="10 11">P48SEP</strain>
    </source>
</reference>
<dbReference type="SUPFAM" id="SSF111369">
    <property type="entry name" value="HlyD-like secretion proteins"/>
    <property type="match status" value="1"/>
</dbReference>
<dbReference type="Pfam" id="PF25917">
    <property type="entry name" value="BSH_RND"/>
    <property type="match status" value="1"/>
</dbReference>
<evidence type="ECO:0000313" key="12">
    <source>
        <dbReference type="Proteomes" id="UP000503251"/>
    </source>
</evidence>
<evidence type="ECO:0000259" key="8">
    <source>
        <dbReference type="Pfam" id="PF25967"/>
    </source>
</evidence>
<evidence type="ECO:0000259" key="7">
    <source>
        <dbReference type="Pfam" id="PF25944"/>
    </source>
</evidence>
<evidence type="ECO:0000313" key="9">
    <source>
        <dbReference type="EMBL" id="QJT10364.1"/>
    </source>
</evidence>
<feature type="domain" description="Multidrug resistance protein MdtA-like C-terminal permuted SH3" evidence="8">
    <location>
        <begin position="316"/>
        <end position="375"/>
    </location>
</feature>
<dbReference type="OrthoDB" id="9772050at2"/>
<evidence type="ECO:0000259" key="6">
    <source>
        <dbReference type="Pfam" id="PF25917"/>
    </source>
</evidence>
<gene>
    <name evidence="10" type="ORF">DQK91_15645</name>
    <name evidence="9" type="ORF">E8L03_16130</name>
</gene>
<dbReference type="Gene3D" id="2.40.50.100">
    <property type="match status" value="1"/>
</dbReference>
<dbReference type="NCBIfam" id="TIGR01730">
    <property type="entry name" value="RND_mfp"/>
    <property type="match status" value="1"/>
</dbReference>
<dbReference type="Gene3D" id="2.40.420.20">
    <property type="match status" value="1"/>
</dbReference>
<feature type="chain" id="PRO_5030159395" evidence="4">
    <location>
        <begin position="27"/>
        <end position="420"/>
    </location>
</feature>
<dbReference type="Proteomes" id="UP000503251">
    <property type="component" value="Chromosome"/>
</dbReference>
<evidence type="ECO:0000313" key="11">
    <source>
        <dbReference type="Proteomes" id="UP000434052"/>
    </source>
</evidence>
<dbReference type="Pfam" id="PF25967">
    <property type="entry name" value="RND-MFP_C"/>
    <property type="match status" value="1"/>
</dbReference>
<feature type="domain" description="Multidrug resistance protein MdtA-like alpha-helical hairpin" evidence="5">
    <location>
        <begin position="118"/>
        <end position="188"/>
    </location>
</feature>
<evidence type="ECO:0000256" key="1">
    <source>
        <dbReference type="ARBA" id="ARBA00004196"/>
    </source>
</evidence>
<dbReference type="Gene3D" id="1.10.287.470">
    <property type="entry name" value="Helix hairpin bin"/>
    <property type="match status" value="1"/>
</dbReference>
<evidence type="ECO:0000259" key="5">
    <source>
        <dbReference type="Pfam" id="PF25876"/>
    </source>
</evidence>
<organism evidence="10 11">
    <name type="scientific">Oceanidesulfovibrio marinus</name>
    <dbReference type="NCBI Taxonomy" id="370038"/>
    <lineage>
        <taxon>Bacteria</taxon>
        <taxon>Pseudomonadati</taxon>
        <taxon>Thermodesulfobacteriota</taxon>
        <taxon>Desulfovibrionia</taxon>
        <taxon>Desulfovibrionales</taxon>
        <taxon>Desulfovibrionaceae</taxon>
        <taxon>Oceanidesulfovibrio</taxon>
    </lineage>
</organism>
<dbReference type="PANTHER" id="PTHR30158">
    <property type="entry name" value="ACRA/E-RELATED COMPONENT OF DRUG EFFLUX TRANSPORTER"/>
    <property type="match status" value="1"/>
</dbReference>
<sequence length="420" mass="45500">MMMRFTASKLHRLVPLASLCFFLVLASCGGDAPESTAKKDAAKPAAQAAPPPEVKAVKVQSADVPITMEYVAETQAKEKVEVRARVAGFLEERHYEEGSVVSAGDLLFTIDPSQYEQTLNEAKANLARDEASMIKARKDQQRFKELVDQGAVSQSEYDTRETQAKEYEAMVESDKAAVKQAQLNLGYTKVTAPLAGRISKAKVEVGSLVGQGENTLLAEITSIDPMYVNFSISEQEYLTFVKDHQEKSSFTPSFQLVLSDGDVYAHNGTVDYVDPTINKQTGTLGVRTVFPNPNGILRPGLFGRVRVTVSRKDKSLLVPQRSVYDVQGIKQVLMAQDNGTLVSKSIRLGNQVGQFYTVEDGLEAGDVILVEGLQKFRPGMTVSPQIEPIQEVTDANATAAPVQSATASEAGNATASNATE</sequence>
<feature type="signal peptide" evidence="4">
    <location>
        <begin position="1"/>
        <end position="26"/>
    </location>
</feature>
<evidence type="ECO:0000256" key="2">
    <source>
        <dbReference type="ARBA" id="ARBA00009477"/>
    </source>
</evidence>
<dbReference type="InterPro" id="IPR058627">
    <property type="entry name" value="MdtA-like_C"/>
</dbReference>
<comment type="similarity">
    <text evidence="2">Belongs to the membrane fusion protein (MFP) (TC 8.A.1) family.</text>
</comment>
<dbReference type="InterPro" id="IPR006143">
    <property type="entry name" value="RND_pump_MFP"/>
</dbReference>
<accession>A0A6P1ZHR5</accession>
<evidence type="ECO:0000313" key="10">
    <source>
        <dbReference type="EMBL" id="TVM32312.1"/>
    </source>
</evidence>
<evidence type="ECO:0000256" key="3">
    <source>
        <dbReference type="SAM" id="MobiDB-lite"/>
    </source>
</evidence>
<keyword evidence="12" id="KW-1185">Reference proteome</keyword>
<dbReference type="InterPro" id="IPR058625">
    <property type="entry name" value="MdtA-like_BSH"/>
</dbReference>
<dbReference type="Pfam" id="PF25876">
    <property type="entry name" value="HH_MFP_RND"/>
    <property type="match status" value="1"/>
</dbReference>
<reference evidence="9 12" key="2">
    <citation type="submission" date="2019-04" db="EMBL/GenBank/DDBJ databases">
        <title>Isolation and culture of sulfate reducing bacteria from the cold seep of the South China Sea.</title>
        <authorList>
            <person name="Sun C."/>
            <person name="Liu R."/>
        </authorList>
    </citation>
    <scope>NUCLEOTIDE SEQUENCE [LARGE SCALE GENOMIC DNA]</scope>
    <source>
        <strain evidence="9 12">CS1</strain>
    </source>
</reference>
<dbReference type="InterPro" id="IPR058624">
    <property type="entry name" value="MdtA-like_HH"/>
</dbReference>
<feature type="region of interest" description="Disordered" evidence="3">
    <location>
        <begin position="397"/>
        <end position="420"/>
    </location>
</feature>
<keyword evidence="4" id="KW-0732">Signal</keyword>
<dbReference type="AlphaFoldDB" id="A0A6P1ZHR5"/>
<comment type="subcellular location">
    <subcellularLocation>
        <location evidence="1">Cell envelope</location>
    </subcellularLocation>
</comment>
<dbReference type="GO" id="GO:0005886">
    <property type="term" value="C:plasma membrane"/>
    <property type="evidence" value="ECO:0007669"/>
    <property type="project" value="TreeGrafter"/>
</dbReference>
<dbReference type="PROSITE" id="PS51257">
    <property type="entry name" value="PROKAR_LIPOPROTEIN"/>
    <property type="match status" value="1"/>
</dbReference>
<protein>
    <submittedName>
        <fullName evidence="10">Efflux RND transporter periplasmic adaptor subunit</fullName>
    </submittedName>
</protein>
<dbReference type="GO" id="GO:0030313">
    <property type="term" value="C:cell envelope"/>
    <property type="evidence" value="ECO:0007669"/>
    <property type="project" value="UniProtKB-SubCell"/>
</dbReference>
<dbReference type="EMBL" id="QMIF01000011">
    <property type="protein sequence ID" value="TVM32312.1"/>
    <property type="molecule type" value="Genomic_DNA"/>
</dbReference>
<dbReference type="Gene3D" id="2.40.30.170">
    <property type="match status" value="1"/>
</dbReference>
<dbReference type="Proteomes" id="UP000434052">
    <property type="component" value="Unassembled WGS sequence"/>
</dbReference>